<dbReference type="InterPro" id="IPR002328">
    <property type="entry name" value="ADH_Zn_CS"/>
</dbReference>
<keyword evidence="1 4" id="KW-0479">Metal-binding</keyword>
<dbReference type="InterPro" id="IPR013149">
    <property type="entry name" value="ADH-like_C"/>
</dbReference>
<sequence>MKAMLYDAFEKAPEILNLPDPTPTDDGVVIKVGATGLCRSDWHGWMGHDPDIRLPHVPGHELAGEVVATGRGVMRFKVGDRVTVPFVSGCGHCSECHSGNQQVCSNQFQPGFTHWGSFAEYVAIGYADTNLVHLPETIDDATAASLGCRFATSFRAVADQARTAPGEWIAVHGCGGVGLSAIMIATALGANAIGIDLSDEKLNLARACGAVATINASSVADPVEAVREITGGGAHVSIDALGHPVTCFNSIKNLRRRGRHVQVGLMLGQHSTPQIPMAQVIGHELEIYGSHGMQAWRYDAMMSMIAVGRMAPSKLISSRISLEEAVPALMAMDRATAPGISVITGF</sequence>
<dbReference type="Proteomes" id="UP000606921">
    <property type="component" value="Unassembled WGS sequence"/>
</dbReference>
<dbReference type="Gene3D" id="3.90.180.10">
    <property type="entry name" value="Medium-chain alcohol dehydrogenases, catalytic domain"/>
    <property type="match status" value="1"/>
</dbReference>
<keyword evidence="3" id="KW-0560">Oxidoreductase</keyword>
<gene>
    <name evidence="6" type="ORF">REJC140_00373</name>
</gene>
<dbReference type="InterPro" id="IPR011032">
    <property type="entry name" value="GroES-like_sf"/>
</dbReference>
<evidence type="ECO:0000313" key="6">
    <source>
        <dbReference type="EMBL" id="CAD7023923.1"/>
    </source>
</evidence>
<keyword evidence="2 4" id="KW-0862">Zinc</keyword>
<dbReference type="Pfam" id="PF08240">
    <property type="entry name" value="ADH_N"/>
    <property type="match status" value="1"/>
</dbReference>
<dbReference type="InterPro" id="IPR013154">
    <property type="entry name" value="ADH-like_N"/>
</dbReference>
<dbReference type="InterPro" id="IPR020843">
    <property type="entry name" value="ER"/>
</dbReference>
<comment type="cofactor">
    <cofactor evidence="4">
        <name>Zn(2+)</name>
        <dbReference type="ChEBI" id="CHEBI:29105"/>
    </cofactor>
</comment>
<reference evidence="6 7" key="1">
    <citation type="submission" date="2020-11" db="EMBL/GenBank/DDBJ databases">
        <authorList>
            <person name="Lassalle F."/>
        </authorList>
    </citation>
    <scope>NUCLEOTIDE SEQUENCE [LARGE SCALE GENOMIC DNA]</scope>
    <source>
        <strain evidence="6 7">JC140</strain>
    </source>
</reference>
<feature type="domain" description="Enoyl reductase (ER)" evidence="5">
    <location>
        <begin position="11"/>
        <end position="343"/>
    </location>
</feature>
<dbReference type="InterPro" id="IPR036291">
    <property type="entry name" value="NAD(P)-bd_dom_sf"/>
</dbReference>
<keyword evidence="7" id="KW-1185">Reference proteome</keyword>
<comment type="similarity">
    <text evidence="4">Belongs to the zinc-containing alcohol dehydrogenase family.</text>
</comment>
<accession>A0ABM8PDX9</accession>
<comment type="caution">
    <text evidence="6">The sequence shown here is derived from an EMBL/GenBank/DDBJ whole genome shotgun (WGS) entry which is preliminary data.</text>
</comment>
<organism evidence="6 7">
    <name type="scientific">Pseudorhizobium endolithicum</name>
    <dbReference type="NCBI Taxonomy" id="1191678"/>
    <lineage>
        <taxon>Bacteria</taxon>
        <taxon>Pseudomonadati</taxon>
        <taxon>Pseudomonadota</taxon>
        <taxon>Alphaproteobacteria</taxon>
        <taxon>Hyphomicrobiales</taxon>
        <taxon>Rhizobiaceae</taxon>
        <taxon>Rhizobium/Agrobacterium group</taxon>
        <taxon>Pseudorhizobium</taxon>
    </lineage>
</organism>
<dbReference type="Pfam" id="PF00107">
    <property type="entry name" value="ADH_zinc_N"/>
    <property type="match status" value="1"/>
</dbReference>
<dbReference type="SUPFAM" id="SSF50129">
    <property type="entry name" value="GroES-like"/>
    <property type="match status" value="1"/>
</dbReference>
<protein>
    <submittedName>
        <fullName evidence="6">Alcohol dehydrogenase</fullName>
    </submittedName>
</protein>
<dbReference type="CDD" id="cd08260">
    <property type="entry name" value="Zn_ADH6"/>
    <property type="match status" value="1"/>
</dbReference>
<name>A0ABM8PDX9_9HYPH</name>
<dbReference type="RefSeq" id="WP_142591168.1">
    <property type="nucleotide sequence ID" value="NZ_CABFWF030000001.1"/>
</dbReference>
<dbReference type="SMART" id="SM00829">
    <property type="entry name" value="PKS_ER"/>
    <property type="match status" value="1"/>
</dbReference>
<proteinExistence type="inferred from homology"/>
<evidence type="ECO:0000256" key="3">
    <source>
        <dbReference type="ARBA" id="ARBA00023002"/>
    </source>
</evidence>
<dbReference type="SUPFAM" id="SSF51735">
    <property type="entry name" value="NAD(P)-binding Rossmann-fold domains"/>
    <property type="match status" value="1"/>
</dbReference>
<evidence type="ECO:0000256" key="2">
    <source>
        <dbReference type="ARBA" id="ARBA00022833"/>
    </source>
</evidence>
<dbReference type="PANTHER" id="PTHR43401:SF5">
    <property type="entry name" value="ALCOHOL DEHYDROGENASE-RELATED"/>
    <property type="match status" value="1"/>
</dbReference>
<dbReference type="PROSITE" id="PS00059">
    <property type="entry name" value="ADH_ZINC"/>
    <property type="match status" value="1"/>
</dbReference>
<evidence type="ECO:0000256" key="1">
    <source>
        <dbReference type="ARBA" id="ARBA00022723"/>
    </source>
</evidence>
<evidence type="ECO:0000259" key="5">
    <source>
        <dbReference type="SMART" id="SM00829"/>
    </source>
</evidence>
<dbReference type="PANTHER" id="PTHR43401">
    <property type="entry name" value="L-THREONINE 3-DEHYDROGENASE"/>
    <property type="match status" value="1"/>
</dbReference>
<evidence type="ECO:0000256" key="4">
    <source>
        <dbReference type="RuleBase" id="RU361277"/>
    </source>
</evidence>
<evidence type="ECO:0000313" key="7">
    <source>
        <dbReference type="Proteomes" id="UP000606921"/>
    </source>
</evidence>
<dbReference type="InterPro" id="IPR050129">
    <property type="entry name" value="Zn_alcohol_dh"/>
</dbReference>
<dbReference type="EMBL" id="CABFWF030000001">
    <property type="protein sequence ID" value="CAD7023923.1"/>
    <property type="molecule type" value="Genomic_DNA"/>
</dbReference>